<proteinExistence type="predicted"/>
<accession>A0ABM8VWT6</accession>
<protein>
    <submittedName>
        <fullName evidence="2">25172_t:CDS:1</fullName>
    </submittedName>
</protein>
<keyword evidence="3" id="KW-1185">Reference proteome</keyword>
<evidence type="ECO:0000313" key="3">
    <source>
        <dbReference type="Proteomes" id="UP000789901"/>
    </source>
</evidence>
<dbReference type="Proteomes" id="UP000789901">
    <property type="component" value="Unassembled WGS sequence"/>
</dbReference>
<comment type="caution">
    <text evidence="2">The sequence shown here is derived from an EMBL/GenBank/DDBJ whole genome shotgun (WGS) entry which is preliminary data.</text>
</comment>
<feature type="coiled-coil region" evidence="1">
    <location>
        <begin position="208"/>
        <end position="235"/>
    </location>
</feature>
<keyword evidence="1" id="KW-0175">Coiled coil</keyword>
<evidence type="ECO:0000313" key="2">
    <source>
        <dbReference type="EMBL" id="CAG8466109.1"/>
    </source>
</evidence>
<organism evidence="2 3">
    <name type="scientific">Gigaspora margarita</name>
    <dbReference type="NCBI Taxonomy" id="4874"/>
    <lineage>
        <taxon>Eukaryota</taxon>
        <taxon>Fungi</taxon>
        <taxon>Fungi incertae sedis</taxon>
        <taxon>Mucoromycota</taxon>
        <taxon>Glomeromycotina</taxon>
        <taxon>Glomeromycetes</taxon>
        <taxon>Diversisporales</taxon>
        <taxon>Gigasporaceae</taxon>
        <taxon>Gigaspora</taxon>
    </lineage>
</organism>
<sequence>MTGRRRYLGDRIPKTAGNKYKCPGGCPCTFNSHTEVVNHVKEIYKTTLAGLQFRQDSRRAEDLLIKVDSLKVDPCRELDRLINTLSLAKKKYLPLTEHGYPVKKVFEPCHQSILKLQETFSMFTQRQLNVANLKNELINNNKQIAILSERHNNLLVKYESLLKNYAILQADYIALLENDSDYYVERCRLLEQENNVLVRQNLELFEEIGELHEEIKLLYKEIENLKKRNELLSCVIVIDD</sequence>
<dbReference type="EMBL" id="CAJVQB010000092">
    <property type="protein sequence ID" value="CAG8466109.1"/>
    <property type="molecule type" value="Genomic_DNA"/>
</dbReference>
<reference evidence="2 3" key="1">
    <citation type="submission" date="2021-06" db="EMBL/GenBank/DDBJ databases">
        <authorList>
            <person name="Kallberg Y."/>
            <person name="Tangrot J."/>
            <person name="Rosling A."/>
        </authorList>
    </citation>
    <scope>NUCLEOTIDE SEQUENCE [LARGE SCALE GENOMIC DNA]</scope>
    <source>
        <strain evidence="2 3">120-4 pot B 10/14</strain>
    </source>
</reference>
<evidence type="ECO:0000256" key="1">
    <source>
        <dbReference type="SAM" id="Coils"/>
    </source>
</evidence>
<name>A0ABM8VWT6_GIGMA</name>
<gene>
    <name evidence="2" type="ORF">GMARGA_LOCUS547</name>
</gene>